<dbReference type="EMBL" id="JAEFCI010012332">
    <property type="protein sequence ID" value="KAG5456068.1"/>
    <property type="molecule type" value="Genomic_DNA"/>
</dbReference>
<dbReference type="OrthoDB" id="10252231at2759"/>
<dbReference type="AlphaFoldDB" id="A0A8H8DF61"/>
<dbReference type="Pfam" id="PF00899">
    <property type="entry name" value="ThiF"/>
    <property type="match status" value="1"/>
</dbReference>
<name>A0A8H8DF61_9FUNG</name>
<evidence type="ECO:0000313" key="2">
    <source>
        <dbReference type="EMBL" id="KAG5456068.1"/>
    </source>
</evidence>
<accession>A0A8H8DF61</accession>
<gene>
    <name evidence="2" type="ORF">BJ554DRAFT_4295</name>
</gene>
<dbReference type="PANTHER" id="PTHR10953:SF162">
    <property type="entry name" value="SUMO-ACTIVATING ENZYME SUBUNIT 1"/>
    <property type="match status" value="1"/>
</dbReference>
<evidence type="ECO:0000259" key="1">
    <source>
        <dbReference type="Pfam" id="PF00899"/>
    </source>
</evidence>
<dbReference type="InterPro" id="IPR045886">
    <property type="entry name" value="ThiF/MoeB/HesA"/>
</dbReference>
<reference evidence="2 3" key="1">
    <citation type="journal article" name="Sci. Rep.">
        <title>Genome-scale phylogenetic analyses confirm Olpidium as the closest living zoosporic fungus to the non-flagellated, terrestrial fungi.</title>
        <authorList>
            <person name="Chang Y."/>
            <person name="Rochon D."/>
            <person name="Sekimoto S."/>
            <person name="Wang Y."/>
            <person name="Chovatia M."/>
            <person name="Sandor L."/>
            <person name="Salamov A."/>
            <person name="Grigoriev I.V."/>
            <person name="Stajich J.E."/>
            <person name="Spatafora J.W."/>
        </authorList>
    </citation>
    <scope>NUCLEOTIDE SEQUENCE [LARGE SCALE GENOMIC DNA]</scope>
    <source>
        <strain evidence="2">S191</strain>
    </source>
</reference>
<dbReference type="Proteomes" id="UP000673691">
    <property type="component" value="Unassembled WGS sequence"/>
</dbReference>
<dbReference type="GO" id="GO:0005737">
    <property type="term" value="C:cytoplasm"/>
    <property type="evidence" value="ECO:0007669"/>
    <property type="project" value="TreeGrafter"/>
</dbReference>
<dbReference type="GO" id="GO:0019948">
    <property type="term" value="F:SUMO activating enzyme activity"/>
    <property type="evidence" value="ECO:0007669"/>
    <property type="project" value="TreeGrafter"/>
</dbReference>
<feature type="domain" description="THIF-type NAD/FAD binding fold" evidence="1">
    <location>
        <begin position="3"/>
        <end position="93"/>
    </location>
</feature>
<keyword evidence="3" id="KW-1185">Reference proteome</keyword>
<protein>
    <recommendedName>
        <fullName evidence="1">THIF-type NAD/FAD binding fold domain-containing protein</fullName>
    </recommendedName>
</protein>
<dbReference type="InterPro" id="IPR000594">
    <property type="entry name" value="ThiF_NAD_FAD-bd"/>
</dbReference>
<evidence type="ECO:0000313" key="3">
    <source>
        <dbReference type="Proteomes" id="UP000673691"/>
    </source>
</evidence>
<dbReference type="GO" id="GO:0031510">
    <property type="term" value="C:SUMO activating enzyme complex"/>
    <property type="evidence" value="ECO:0007669"/>
    <property type="project" value="TreeGrafter"/>
</dbReference>
<dbReference type="Gene3D" id="3.40.50.720">
    <property type="entry name" value="NAD(P)-binding Rossmann-like Domain"/>
    <property type="match status" value="1"/>
</dbReference>
<dbReference type="PANTHER" id="PTHR10953">
    <property type="entry name" value="UBIQUITIN-ACTIVATING ENZYME E1"/>
    <property type="match status" value="1"/>
</dbReference>
<sequence>MVRMAKSNVLVIGLRGLGVEIAKNVVLAGVKGVTLFDPEPARIEDLSTQFFLTEQDVGRPRAQASAARLAELNQYVPVSVLQGDLTEENLKGFTVSFVGNGCEPEGQK</sequence>
<proteinExistence type="predicted"/>
<dbReference type="GO" id="GO:0016925">
    <property type="term" value="P:protein sumoylation"/>
    <property type="evidence" value="ECO:0007669"/>
    <property type="project" value="TreeGrafter"/>
</dbReference>
<dbReference type="SUPFAM" id="SSF69572">
    <property type="entry name" value="Activating enzymes of the ubiquitin-like proteins"/>
    <property type="match status" value="1"/>
</dbReference>
<dbReference type="InterPro" id="IPR035985">
    <property type="entry name" value="Ubiquitin-activating_enz"/>
</dbReference>
<comment type="caution">
    <text evidence="2">The sequence shown here is derived from an EMBL/GenBank/DDBJ whole genome shotgun (WGS) entry which is preliminary data.</text>
</comment>
<organism evidence="2 3">
    <name type="scientific">Olpidium bornovanus</name>
    <dbReference type="NCBI Taxonomy" id="278681"/>
    <lineage>
        <taxon>Eukaryota</taxon>
        <taxon>Fungi</taxon>
        <taxon>Fungi incertae sedis</taxon>
        <taxon>Olpidiomycota</taxon>
        <taxon>Olpidiomycotina</taxon>
        <taxon>Olpidiomycetes</taxon>
        <taxon>Olpidiales</taxon>
        <taxon>Olpidiaceae</taxon>
        <taxon>Olpidium</taxon>
    </lineage>
</organism>